<dbReference type="Gene3D" id="3.40.50.2000">
    <property type="entry name" value="Glycogen Phosphorylase B"/>
    <property type="match status" value="2"/>
</dbReference>
<name>A0ABU5RZZ1_9BACT</name>
<keyword evidence="2" id="KW-0808">Transferase</keyword>
<dbReference type="EMBL" id="JAYGIL010000003">
    <property type="protein sequence ID" value="MEA5401745.1"/>
    <property type="molecule type" value="Genomic_DNA"/>
</dbReference>
<dbReference type="SUPFAM" id="SSF53756">
    <property type="entry name" value="UDP-Glycosyltransferase/glycogen phosphorylase"/>
    <property type="match status" value="1"/>
</dbReference>
<proteinExistence type="predicted"/>
<keyword evidence="3" id="KW-1185">Reference proteome</keyword>
<accession>A0ABU5RZZ1</accession>
<dbReference type="InterPro" id="IPR050194">
    <property type="entry name" value="Glycosyltransferase_grp1"/>
</dbReference>
<gene>
    <name evidence="2" type="ORF">VB776_02385</name>
</gene>
<sequence length="411" mass="46381">MKILFTFGGLPHYYNLVLNRLNRIEGQEIVVIAPKSGGKTVGSGVHQTLDGIEFKVHFLEEYKTLWGKPFFKNFIETIEAERPDVIVTIWPYILAFVYNPMLLWKIRSMGIKLILKEIPFNIPKFKEALDYYANGGVASETMQTNLKPDSLAFKLKYTLLKYSYKRAFNLVDAHVDYTEEAYEVFGSYGVPKEKIFVIYNSPDTDLILADKAKIEGINTVLPENPLRLLHVGRLVKWKRVDMLIEVFSKLLVQFPTAELVIVGTGPEEENLKEQAIALGIEKQVVFTGGVYKMTELGQYFNASLVYVLAGMGGLSINDAMCFDKPIVCAVADGTEKKLVRDGYNGFIFDDGNADDLFKKLAVLLSDPAKTRQMGLNSGQIIRDEVNIHVVIKNYQRAFESCRSSAVSNRLK</sequence>
<dbReference type="PANTHER" id="PTHR45947">
    <property type="entry name" value="SULFOQUINOVOSYL TRANSFERASE SQD2"/>
    <property type="match status" value="1"/>
</dbReference>
<organism evidence="2 3">
    <name type="scientific">Arcicella gelida</name>
    <dbReference type="NCBI Taxonomy" id="2984195"/>
    <lineage>
        <taxon>Bacteria</taxon>
        <taxon>Pseudomonadati</taxon>
        <taxon>Bacteroidota</taxon>
        <taxon>Cytophagia</taxon>
        <taxon>Cytophagales</taxon>
        <taxon>Flectobacillaceae</taxon>
        <taxon>Arcicella</taxon>
    </lineage>
</organism>
<evidence type="ECO:0000259" key="1">
    <source>
        <dbReference type="Pfam" id="PF00534"/>
    </source>
</evidence>
<dbReference type="Pfam" id="PF00534">
    <property type="entry name" value="Glycos_transf_1"/>
    <property type="match status" value="1"/>
</dbReference>
<dbReference type="InterPro" id="IPR001296">
    <property type="entry name" value="Glyco_trans_1"/>
</dbReference>
<protein>
    <submittedName>
        <fullName evidence="2">Glycosyltransferase family 4 protein</fullName>
        <ecNumber evidence="2">2.4.-.-</ecNumber>
    </submittedName>
</protein>
<dbReference type="CDD" id="cd03801">
    <property type="entry name" value="GT4_PimA-like"/>
    <property type="match status" value="1"/>
</dbReference>
<keyword evidence="2" id="KW-0328">Glycosyltransferase</keyword>
<dbReference type="GO" id="GO:0016757">
    <property type="term" value="F:glycosyltransferase activity"/>
    <property type="evidence" value="ECO:0007669"/>
    <property type="project" value="UniProtKB-KW"/>
</dbReference>
<evidence type="ECO:0000313" key="3">
    <source>
        <dbReference type="Proteomes" id="UP001303899"/>
    </source>
</evidence>
<feature type="domain" description="Glycosyl transferase family 1" evidence="1">
    <location>
        <begin position="221"/>
        <end position="375"/>
    </location>
</feature>
<dbReference type="EC" id="2.4.-.-" evidence="2"/>
<comment type="caution">
    <text evidence="2">The sequence shown here is derived from an EMBL/GenBank/DDBJ whole genome shotgun (WGS) entry which is preliminary data.</text>
</comment>
<evidence type="ECO:0000313" key="2">
    <source>
        <dbReference type="EMBL" id="MEA5401745.1"/>
    </source>
</evidence>
<dbReference type="Proteomes" id="UP001303899">
    <property type="component" value="Unassembled WGS sequence"/>
</dbReference>
<dbReference type="PANTHER" id="PTHR45947:SF3">
    <property type="entry name" value="SULFOQUINOVOSYL TRANSFERASE SQD2"/>
    <property type="match status" value="1"/>
</dbReference>
<reference evidence="2 3" key="1">
    <citation type="submission" date="2023-12" db="EMBL/GenBank/DDBJ databases">
        <title>Novel species of the genus Arcicella isolated from rivers.</title>
        <authorList>
            <person name="Lu H."/>
        </authorList>
    </citation>
    <scope>NUCLEOTIDE SEQUENCE [LARGE SCALE GENOMIC DNA]</scope>
    <source>
        <strain evidence="2 3">DC2W</strain>
    </source>
</reference>
<dbReference type="RefSeq" id="WP_323325652.1">
    <property type="nucleotide sequence ID" value="NZ_JAYGIL010000003.1"/>
</dbReference>